<keyword evidence="1" id="KW-0472">Membrane</keyword>
<keyword evidence="1" id="KW-1133">Transmembrane helix</keyword>
<dbReference type="PANTHER" id="PTHR43404">
    <property type="entry name" value="LIPOPOLYSACCHARIDE CHOLINEPHOSPHOTRANSFERASE LICD"/>
    <property type="match status" value="1"/>
</dbReference>
<protein>
    <recommendedName>
        <fullName evidence="2">LicD/FKTN/FKRP nucleotidyltransferase domain-containing protein</fullName>
    </recommendedName>
</protein>
<dbReference type="GO" id="GO:0009100">
    <property type="term" value="P:glycoprotein metabolic process"/>
    <property type="evidence" value="ECO:0007669"/>
    <property type="project" value="UniProtKB-ARBA"/>
</dbReference>
<keyword evidence="1" id="KW-0812">Transmembrane</keyword>
<dbReference type="InterPro" id="IPR052942">
    <property type="entry name" value="LPS_cholinephosphotransferase"/>
</dbReference>
<name>A0A6C0C532_9ZZZZ</name>
<dbReference type="AlphaFoldDB" id="A0A6C0C532"/>
<evidence type="ECO:0000259" key="2">
    <source>
        <dbReference type="Pfam" id="PF04991"/>
    </source>
</evidence>
<proteinExistence type="predicted"/>
<dbReference type="PANTHER" id="PTHR43404:SF2">
    <property type="entry name" value="LIPOPOLYSACCHARIDE CHOLINEPHOSPHOTRANSFERASE LICD"/>
    <property type="match status" value="1"/>
</dbReference>
<reference evidence="3" key="1">
    <citation type="journal article" date="2020" name="Nature">
        <title>Giant virus diversity and host interactions through global metagenomics.</title>
        <authorList>
            <person name="Schulz F."/>
            <person name="Roux S."/>
            <person name="Paez-Espino D."/>
            <person name="Jungbluth S."/>
            <person name="Walsh D.A."/>
            <person name="Denef V.J."/>
            <person name="McMahon K.D."/>
            <person name="Konstantinidis K.T."/>
            <person name="Eloe-Fadrosh E.A."/>
            <person name="Kyrpides N.C."/>
            <person name="Woyke T."/>
        </authorList>
    </citation>
    <scope>NUCLEOTIDE SEQUENCE</scope>
    <source>
        <strain evidence="3">GVMAG-M-3300020187-37</strain>
    </source>
</reference>
<feature type="domain" description="LicD/FKTN/FKRP nucleotidyltransferase" evidence="2">
    <location>
        <begin position="100"/>
        <end position="215"/>
    </location>
</feature>
<dbReference type="Pfam" id="PF04991">
    <property type="entry name" value="LicD"/>
    <property type="match status" value="1"/>
</dbReference>
<evidence type="ECO:0000256" key="1">
    <source>
        <dbReference type="SAM" id="Phobius"/>
    </source>
</evidence>
<dbReference type="InterPro" id="IPR007074">
    <property type="entry name" value="LicD/FKTN/FKRP_NTP_transf"/>
</dbReference>
<evidence type="ECO:0000313" key="3">
    <source>
        <dbReference type="EMBL" id="QHS99707.1"/>
    </source>
</evidence>
<dbReference type="EMBL" id="MN739346">
    <property type="protein sequence ID" value="QHS99707.1"/>
    <property type="molecule type" value="Genomic_DNA"/>
</dbReference>
<accession>A0A6C0C532</accession>
<feature type="transmembrane region" description="Helical" evidence="1">
    <location>
        <begin position="7"/>
        <end position="28"/>
    </location>
</feature>
<organism evidence="3">
    <name type="scientific">viral metagenome</name>
    <dbReference type="NCBI Taxonomy" id="1070528"/>
    <lineage>
        <taxon>unclassified sequences</taxon>
        <taxon>metagenomes</taxon>
        <taxon>organismal metagenomes</taxon>
    </lineage>
</organism>
<sequence>MFIFQKNMIYIVFILIILIILIILMIYYKNKGVFITLEDKHLNCDNLDLFSDKIELNYKWIKGYEYNNEKFKETKFKSKISKDEQRKQTLNILKYFHEACEKSNVKMYISHGTLLGAYRHKGFIPWDDDIDTTIFKEYVDVIHSKEFAELLPSNIKIMKGYLPCNSPLYRNYCKFKNFNLNIINNNNDFSICKNINNGVYIDIFHLNSLEQNGEIFYDLTSRGLPNTMIDEKTKNDMEPFKKIKFERNYFNVPNNTKKILCTLYNRSINIEGKLIDGKYIINDDANKGNDPNNNLIKGDIYMDDKMNIKRI</sequence>